<evidence type="ECO:0000313" key="3">
    <source>
        <dbReference type="Proteomes" id="UP000006055"/>
    </source>
</evidence>
<reference evidence="3" key="1">
    <citation type="submission" date="2012-06" db="EMBL/GenBank/DDBJ databases">
        <title>Complete sequence of chromosome of Desulfomonile tiedjei DSM 6799.</title>
        <authorList>
            <person name="Lucas S."/>
            <person name="Copeland A."/>
            <person name="Lapidus A."/>
            <person name="Glavina del Rio T."/>
            <person name="Dalin E."/>
            <person name="Tice H."/>
            <person name="Bruce D."/>
            <person name="Goodwin L."/>
            <person name="Pitluck S."/>
            <person name="Peters L."/>
            <person name="Ovchinnikova G."/>
            <person name="Zeytun A."/>
            <person name="Lu M."/>
            <person name="Kyrpides N."/>
            <person name="Mavromatis K."/>
            <person name="Ivanova N."/>
            <person name="Brettin T."/>
            <person name="Detter J.C."/>
            <person name="Han C."/>
            <person name="Larimer F."/>
            <person name="Land M."/>
            <person name="Hauser L."/>
            <person name="Markowitz V."/>
            <person name="Cheng J.-F."/>
            <person name="Hugenholtz P."/>
            <person name="Woyke T."/>
            <person name="Wu D."/>
            <person name="Spring S."/>
            <person name="Schroeder M."/>
            <person name="Brambilla E."/>
            <person name="Klenk H.-P."/>
            <person name="Eisen J.A."/>
        </authorList>
    </citation>
    <scope>NUCLEOTIDE SEQUENCE [LARGE SCALE GENOMIC DNA]</scope>
    <source>
        <strain evidence="3">ATCC 49306 / DSM 6799 / DCB-1</strain>
    </source>
</reference>
<evidence type="ECO:0000256" key="1">
    <source>
        <dbReference type="SAM" id="MobiDB-lite"/>
    </source>
</evidence>
<gene>
    <name evidence="2" type="ordered locus">Desti_0313</name>
</gene>
<name>I4C0G2_DESTA</name>
<proteinExistence type="predicted"/>
<organism evidence="2 3">
    <name type="scientific">Desulfomonile tiedjei (strain ATCC 49306 / DSM 6799 / DCB-1)</name>
    <dbReference type="NCBI Taxonomy" id="706587"/>
    <lineage>
        <taxon>Bacteria</taxon>
        <taxon>Pseudomonadati</taxon>
        <taxon>Thermodesulfobacteriota</taxon>
        <taxon>Desulfomonilia</taxon>
        <taxon>Desulfomonilales</taxon>
        <taxon>Desulfomonilaceae</taxon>
        <taxon>Desulfomonile</taxon>
    </lineage>
</organism>
<dbReference type="KEGG" id="dti:Desti_0313"/>
<accession>I4C0G2</accession>
<dbReference type="EMBL" id="CP003360">
    <property type="protein sequence ID" value="AFM23053.1"/>
    <property type="molecule type" value="Genomic_DNA"/>
</dbReference>
<feature type="compositionally biased region" description="Basic and acidic residues" evidence="1">
    <location>
        <begin position="136"/>
        <end position="156"/>
    </location>
</feature>
<evidence type="ECO:0000313" key="2">
    <source>
        <dbReference type="EMBL" id="AFM23053.1"/>
    </source>
</evidence>
<protein>
    <submittedName>
        <fullName evidence="2">Uncharacterized protein</fullName>
    </submittedName>
</protein>
<dbReference type="HOGENOM" id="CLU_1545178_0_0_7"/>
<dbReference type="Proteomes" id="UP000006055">
    <property type="component" value="Chromosome"/>
</dbReference>
<feature type="region of interest" description="Disordered" evidence="1">
    <location>
        <begin position="128"/>
        <end position="173"/>
    </location>
</feature>
<dbReference type="RefSeq" id="WP_014808212.1">
    <property type="nucleotide sequence ID" value="NC_018025.1"/>
</dbReference>
<feature type="compositionally biased region" description="Basic and acidic residues" evidence="1">
    <location>
        <begin position="163"/>
        <end position="173"/>
    </location>
</feature>
<dbReference type="AlphaFoldDB" id="I4C0G2"/>
<sequence>MPRNRTVWVHPASYTYSFNRPEKTIETIWSARRGWGYLKRRDMWIARDVSTEELEAGGYEALKSPDDSAVKICAHCGLYMSDIPGSLMSKHMAECGGLGEDWLSLEDAVIHDIRVKKYHAKILAQKMQEQQELEEQEKRERFDRIREDNAARQTAKDRKKRLKQETREELRNR</sequence>
<keyword evidence="3" id="KW-1185">Reference proteome</keyword>